<dbReference type="InterPro" id="IPR008007">
    <property type="entry name" value="Peptidase_M42"/>
</dbReference>
<feature type="binding site" evidence="8">
    <location>
        <position position="181"/>
    </location>
    <ligand>
        <name>Zn(2+)</name>
        <dbReference type="ChEBI" id="CHEBI:29105"/>
        <label>2</label>
    </ligand>
</feature>
<dbReference type="EMBL" id="FOLI01000001">
    <property type="protein sequence ID" value="SFB80500.1"/>
    <property type="molecule type" value="Genomic_DNA"/>
</dbReference>
<evidence type="ECO:0000256" key="1">
    <source>
        <dbReference type="ARBA" id="ARBA00006272"/>
    </source>
</evidence>
<protein>
    <submittedName>
        <fullName evidence="9">Glutamyl aminopeptidase</fullName>
    </submittedName>
</protein>
<dbReference type="AlphaFoldDB" id="A0A1I1E6F2"/>
<sequence length="357" mass="38383">MDQKTWERLVKYTELQGTSGQEDAVRKAFREDISPLVDRVEQNGMGGLFGVKEGAADAPRVMFAAHLDEVGFMVAGILPTGALQVVALGGWNPMTVPAHRFTLFTKEGQYPVVSSSIAPHLLRGKGGAAQALTIDDILFDAGFESKEQAEAMGVRPGDFIVPETKTVRMANPNRGLSKAYDNRFGVSAIVSALNDLQGVQTPNTLIMGANTQEEVGLRGALPAVQQMKPDVFFAVDSSAANDVDQTVGRQGVLDQGTLIRVFDPTVVTSPRLKEFILQTAEDNHIPYQYFVSKGGTDAGGVQKYGQGLPAVALGVASRYIHTHETVWSIPDFDAARELIVALAKNLDRSALDDIVGN</sequence>
<comment type="cofactor">
    <cofactor evidence="8">
        <name>a divalent metal cation</name>
        <dbReference type="ChEBI" id="CHEBI:60240"/>
    </cofactor>
    <text evidence="8">Binds 2 divalent metal cations per subunit.</text>
</comment>
<dbReference type="GO" id="GO:0046872">
    <property type="term" value="F:metal ion binding"/>
    <property type="evidence" value="ECO:0007669"/>
    <property type="project" value="UniProtKB-UniRule"/>
</dbReference>
<dbReference type="Gene3D" id="3.40.630.10">
    <property type="entry name" value="Zn peptidases"/>
    <property type="match status" value="1"/>
</dbReference>
<dbReference type="InterPro" id="IPR017538">
    <property type="entry name" value="Pept_M42_glutamyl_aminopept"/>
</dbReference>
<dbReference type="InterPro" id="IPR023367">
    <property type="entry name" value="Peptidase_M42_dom2"/>
</dbReference>
<dbReference type="OrthoDB" id="9772053at2"/>
<dbReference type="CDD" id="cd05656">
    <property type="entry name" value="M42_Frv"/>
    <property type="match status" value="1"/>
</dbReference>
<feature type="binding site" evidence="8">
    <location>
        <position position="214"/>
    </location>
    <ligand>
        <name>Zn(2+)</name>
        <dbReference type="ChEBI" id="CHEBI:29105"/>
        <label>2</label>
    </ligand>
</feature>
<dbReference type="Pfam" id="PF05343">
    <property type="entry name" value="Peptidase_M42"/>
    <property type="match status" value="1"/>
</dbReference>
<keyword evidence="5" id="KW-0378">Hydrolase</keyword>
<evidence type="ECO:0000256" key="7">
    <source>
        <dbReference type="PIRSR" id="PIRSR001123-1"/>
    </source>
</evidence>
<dbReference type="GO" id="GO:0004177">
    <property type="term" value="F:aminopeptidase activity"/>
    <property type="evidence" value="ECO:0007669"/>
    <property type="project" value="UniProtKB-UniRule"/>
</dbReference>
<gene>
    <name evidence="9" type="ORF">SAMN05660453_0225</name>
</gene>
<dbReference type="PANTHER" id="PTHR32481">
    <property type="entry name" value="AMINOPEPTIDASE"/>
    <property type="match status" value="1"/>
</dbReference>
<evidence type="ECO:0000313" key="10">
    <source>
        <dbReference type="Proteomes" id="UP000199376"/>
    </source>
</evidence>
<dbReference type="STRING" id="283737.SAMN05660453_0225"/>
<keyword evidence="4 8" id="KW-0479">Metal-binding</keyword>
<dbReference type="PIRSF" id="PIRSF001123">
    <property type="entry name" value="PepA_GA"/>
    <property type="match status" value="1"/>
</dbReference>
<evidence type="ECO:0000256" key="3">
    <source>
        <dbReference type="ARBA" id="ARBA00022670"/>
    </source>
</evidence>
<feature type="binding site" evidence="8">
    <location>
        <position position="66"/>
    </location>
    <ligand>
        <name>Zn(2+)</name>
        <dbReference type="ChEBI" id="CHEBI:29105"/>
        <label>1</label>
    </ligand>
</feature>
<dbReference type="Proteomes" id="UP000199376">
    <property type="component" value="Unassembled WGS sequence"/>
</dbReference>
<keyword evidence="2 9" id="KW-0031">Aminopeptidase</keyword>
<evidence type="ECO:0000256" key="2">
    <source>
        <dbReference type="ARBA" id="ARBA00022438"/>
    </source>
</evidence>
<name>A0A1I1E6F2_9LACO</name>
<dbReference type="SUPFAM" id="SSF101821">
    <property type="entry name" value="Aminopeptidase/glucanase lid domain"/>
    <property type="match status" value="1"/>
</dbReference>
<keyword evidence="3" id="KW-0645">Protease</keyword>
<dbReference type="RefSeq" id="WP_091501210.1">
    <property type="nucleotide sequence ID" value="NZ_FOLI01000001.1"/>
</dbReference>
<feature type="binding site" evidence="8">
    <location>
        <position position="321"/>
    </location>
    <ligand>
        <name>Zn(2+)</name>
        <dbReference type="ChEBI" id="CHEBI:29105"/>
        <label>2</label>
    </ligand>
</feature>
<evidence type="ECO:0000313" key="9">
    <source>
        <dbReference type="EMBL" id="SFB80500.1"/>
    </source>
</evidence>
<organism evidence="9 10">
    <name type="scientific">Fructobacillus durionis</name>
    <dbReference type="NCBI Taxonomy" id="283737"/>
    <lineage>
        <taxon>Bacteria</taxon>
        <taxon>Bacillati</taxon>
        <taxon>Bacillota</taxon>
        <taxon>Bacilli</taxon>
        <taxon>Lactobacillales</taxon>
        <taxon>Lactobacillaceae</taxon>
        <taxon>Fructobacillus</taxon>
    </lineage>
</organism>
<evidence type="ECO:0000256" key="4">
    <source>
        <dbReference type="ARBA" id="ARBA00022723"/>
    </source>
</evidence>
<dbReference type="Gene3D" id="2.40.30.40">
    <property type="entry name" value="Peptidase M42, domain 2"/>
    <property type="match status" value="1"/>
</dbReference>
<dbReference type="PANTHER" id="PTHR32481:SF0">
    <property type="entry name" value="AMINOPEPTIDASE YPDE-RELATED"/>
    <property type="match status" value="1"/>
</dbReference>
<evidence type="ECO:0000256" key="6">
    <source>
        <dbReference type="PIRNR" id="PIRNR001123"/>
    </source>
</evidence>
<evidence type="ECO:0000256" key="5">
    <source>
        <dbReference type="ARBA" id="ARBA00022801"/>
    </source>
</evidence>
<comment type="similarity">
    <text evidence="1 6">Belongs to the peptidase M42 family.</text>
</comment>
<feature type="binding site" evidence="8">
    <location>
        <position position="181"/>
    </location>
    <ligand>
        <name>Zn(2+)</name>
        <dbReference type="ChEBI" id="CHEBI:29105"/>
        <label>1</label>
    </ligand>
</feature>
<keyword evidence="10" id="KW-1185">Reference proteome</keyword>
<feature type="binding site" evidence="8">
    <location>
        <position position="236"/>
    </location>
    <ligand>
        <name>Zn(2+)</name>
        <dbReference type="ChEBI" id="CHEBI:29105"/>
        <label>1</label>
    </ligand>
</feature>
<dbReference type="SUPFAM" id="SSF53187">
    <property type="entry name" value="Zn-dependent exopeptidases"/>
    <property type="match status" value="1"/>
</dbReference>
<dbReference type="GO" id="GO:0006508">
    <property type="term" value="P:proteolysis"/>
    <property type="evidence" value="ECO:0007669"/>
    <property type="project" value="UniProtKB-KW"/>
</dbReference>
<accession>A0A1I1E6F2</accession>
<proteinExistence type="inferred from homology"/>
<dbReference type="NCBIfam" id="TIGR03107">
    <property type="entry name" value="glu_aminopep"/>
    <property type="match status" value="1"/>
</dbReference>
<dbReference type="InterPro" id="IPR051464">
    <property type="entry name" value="Peptidase_M42_aminopept"/>
</dbReference>
<evidence type="ECO:0000256" key="8">
    <source>
        <dbReference type="PIRSR" id="PIRSR001123-2"/>
    </source>
</evidence>
<reference evidence="9 10" key="1">
    <citation type="submission" date="2016-10" db="EMBL/GenBank/DDBJ databases">
        <authorList>
            <person name="de Groot N.N."/>
        </authorList>
    </citation>
    <scope>NUCLEOTIDE SEQUENCE [LARGE SCALE GENOMIC DNA]</scope>
    <source>
        <strain evidence="9 10">DSM 19113</strain>
    </source>
</reference>
<feature type="active site" description="Proton acceptor" evidence="7">
    <location>
        <position position="213"/>
    </location>
</feature>